<proteinExistence type="inferred from homology"/>
<dbReference type="InterPro" id="IPR049509">
    <property type="entry name" value="DyP_N"/>
</dbReference>
<feature type="domain" description="Dyp-type peroxidase C-terminal" evidence="9">
    <location>
        <begin position="245"/>
        <end position="414"/>
    </location>
</feature>
<evidence type="ECO:0000256" key="3">
    <source>
        <dbReference type="ARBA" id="ARBA00022617"/>
    </source>
</evidence>
<organism evidence="11 12">
    <name type="scientific">Lentinus tigrinus ALCF2SS1-6</name>
    <dbReference type="NCBI Taxonomy" id="1328759"/>
    <lineage>
        <taxon>Eukaryota</taxon>
        <taxon>Fungi</taxon>
        <taxon>Dikarya</taxon>
        <taxon>Basidiomycota</taxon>
        <taxon>Agaricomycotina</taxon>
        <taxon>Agaricomycetes</taxon>
        <taxon>Polyporales</taxon>
        <taxon>Polyporaceae</taxon>
        <taxon>Lentinus</taxon>
    </lineage>
</organism>
<dbReference type="NCBIfam" id="TIGR01413">
    <property type="entry name" value="Dyp_perox_fam"/>
    <property type="match status" value="1"/>
</dbReference>
<sequence>MSTTIPPFDPANVQGDILAGLPKKVQHYLLFQIDDNVQAFRQRLKLLIPLITTTTQVMDDRSKIAANKKAAQEQGKPAPLLKISGVNISFSHTGLVKLGITDDIGDSAFTAGQLADAQNLGDPGSGTPFVPNWIPAFKNPIHGVVIISGDSELTVTATQAIVNGIFNIGAHNATMHEVLTIKGQVRPGAEKGHEHFGFLDGISQPAVQDVDTKPNPGQETVGQGVILCGRDHDVVAGTTTPVARPPWALDGSFLAFRYLFQLVPEFDTFLKNNPIKSTGLTPEQGSELLGARLVGRWKSGAPIDLFPLQDNPAAGTDPSQNNNFRYDFPDDPKTQDRCPFAAHTRKTNPRADLEDLGFPTENRRIIRRGVQFGPEVTPEEAKSGKTKFGRGLIFAAYQSNIVNGFQFIQHSWANTVGFPIQKPVQPGFDPIIGQQTDLAIRTLSGTDPNNQSATLSLPAEWVVPKGGEYFFSPSIPALRSKFAL</sequence>
<evidence type="ECO:0000259" key="9">
    <source>
        <dbReference type="Pfam" id="PF20628"/>
    </source>
</evidence>
<keyword evidence="2 11" id="KW-0575">Peroxidase</keyword>
<dbReference type="OrthoDB" id="3207336at2759"/>
<dbReference type="InterPro" id="IPR006314">
    <property type="entry name" value="Dyp_peroxidase"/>
</dbReference>
<dbReference type="Proteomes" id="UP000313359">
    <property type="component" value="Unassembled WGS sequence"/>
</dbReference>
<dbReference type="EMBL" id="ML122307">
    <property type="protein sequence ID" value="RPD54317.1"/>
    <property type="molecule type" value="Genomic_DNA"/>
</dbReference>
<dbReference type="InterPro" id="IPR048328">
    <property type="entry name" value="Dyp_perox_C"/>
</dbReference>
<keyword evidence="12" id="KW-1185">Reference proteome</keyword>
<evidence type="ECO:0000256" key="5">
    <source>
        <dbReference type="ARBA" id="ARBA00022729"/>
    </source>
</evidence>
<dbReference type="PANTHER" id="PTHR30521">
    <property type="entry name" value="DEFERROCHELATASE/PEROXIDASE"/>
    <property type="match status" value="1"/>
</dbReference>
<dbReference type="GO" id="GO:0046872">
    <property type="term" value="F:metal ion binding"/>
    <property type="evidence" value="ECO:0007669"/>
    <property type="project" value="UniProtKB-KW"/>
</dbReference>
<feature type="domain" description="DyP dimeric alpha+beta barrel" evidence="10">
    <location>
        <begin position="12"/>
        <end position="187"/>
    </location>
</feature>
<keyword evidence="4" id="KW-0479">Metal-binding</keyword>
<evidence type="ECO:0000256" key="7">
    <source>
        <dbReference type="ARBA" id="ARBA00023004"/>
    </source>
</evidence>
<evidence type="ECO:0000256" key="2">
    <source>
        <dbReference type="ARBA" id="ARBA00022559"/>
    </source>
</evidence>
<accession>A0A5C2RUX0</accession>
<dbReference type="GO" id="GO:0004601">
    <property type="term" value="F:peroxidase activity"/>
    <property type="evidence" value="ECO:0007669"/>
    <property type="project" value="UniProtKB-KW"/>
</dbReference>
<evidence type="ECO:0000313" key="11">
    <source>
        <dbReference type="EMBL" id="RPD54317.1"/>
    </source>
</evidence>
<gene>
    <name evidence="11" type="ORF">L227DRAFT_511825</name>
</gene>
<reference evidence="11" key="1">
    <citation type="journal article" date="2018" name="Genome Biol. Evol.">
        <title>Genomics and development of Lentinus tigrinus, a white-rot wood-decaying mushroom with dimorphic fruiting bodies.</title>
        <authorList>
            <person name="Wu B."/>
            <person name="Xu Z."/>
            <person name="Knudson A."/>
            <person name="Carlson A."/>
            <person name="Chen N."/>
            <person name="Kovaka S."/>
            <person name="LaButti K."/>
            <person name="Lipzen A."/>
            <person name="Pennachio C."/>
            <person name="Riley R."/>
            <person name="Schakwitz W."/>
            <person name="Umezawa K."/>
            <person name="Ohm R.A."/>
            <person name="Grigoriev I.V."/>
            <person name="Nagy L.G."/>
            <person name="Gibbons J."/>
            <person name="Hibbett D."/>
        </authorList>
    </citation>
    <scope>NUCLEOTIDE SEQUENCE [LARGE SCALE GENOMIC DNA]</scope>
    <source>
        <strain evidence="11">ALCF2SS1-6</strain>
    </source>
</reference>
<keyword evidence="3" id="KW-0349">Heme</keyword>
<comment type="similarity">
    <text evidence="8">Belongs to the DyP-type peroxidase family.</text>
</comment>
<keyword evidence="7" id="KW-0408">Iron</keyword>
<evidence type="ECO:0000256" key="4">
    <source>
        <dbReference type="ARBA" id="ARBA00022723"/>
    </source>
</evidence>
<evidence type="ECO:0000256" key="6">
    <source>
        <dbReference type="ARBA" id="ARBA00023002"/>
    </source>
</evidence>
<dbReference type="GO" id="GO:0020037">
    <property type="term" value="F:heme binding"/>
    <property type="evidence" value="ECO:0007669"/>
    <property type="project" value="InterPro"/>
</dbReference>
<dbReference type="Pfam" id="PF21105">
    <property type="entry name" value="DyP_N"/>
    <property type="match status" value="1"/>
</dbReference>
<protein>
    <submittedName>
        <fullName evidence="11">Peroxidase TAP</fullName>
    </submittedName>
</protein>
<name>A0A5C2RUX0_9APHY</name>
<dbReference type="SUPFAM" id="SSF54909">
    <property type="entry name" value="Dimeric alpha+beta barrel"/>
    <property type="match status" value="1"/>
</dbReference>
<dbReference type="PANTHER" id="PTHR30521:SF4">
    <property type="entry name" value="DEFERROCHELATASE"/>
    <property type="match status" value="1"/>
</dbReference>
<evidence type="ECO:0000313" key="12">
    <source>
        <dbReference type="Proteomes" id="UP000313359"/>
    </source>
</evidence>
<dbReference type="PROSITE" id="PS51404">
    <property type="entry name" value="DYP_PEROXIDASE"/>
    <property type="match status" value="1"/>
</dbReference>
<evidence type="ECO:0000256" key="1">
    <source>
        <dbReference type="ARBA" id="ARBA00001970"/>
    </source>
</evidence>
<evidence type="ECO:0000256" key="8">
    <source>
        <dbReference type="ARBA" id="ARBA00025737"/>
    </source>
</evidence>
<keyword evidence="6" id="KW-0560">Oxidoreductase</keyword>
<dbReference type="AlphaFoldDB" id="A0A5C2RUX0"/>
<evidence type="ECO:0000259" key="10">
    <source>
        <dbReference type="Pfam" id="PF21105"/>
    </source>
</evidence>
<dbReference type="InterPro" id="IPR011008">
    <property type="entry name" value="Dimeric_a/b-barrel"/>
</dbReference>
<keyword evidence="5" id="KW-0732">Signal</keyword>
<dbReference type="Pfam" id="PF20628">
    <property type="entry name" value="Dyp_perox_C"/>
    <property type="match status" value="1"/>
</dbReference>
<dbReference type="GO" id="GO:0005829">
    <property type="term" value="C:cytosol"/>
    <property type="evidence" value="ECO:0007669"/>
    <property type="project" value="TreeGrafter"/>
</dbReference>
<dbReference type="STRING" id="1328759.A0A5C2RUX0"/>
<comment type="cofactor">
    <cofactor evidence="1">
        <name>heme b</name>
        <dbReference type="ChEBI" id="CHEBI:60344"/>
    </cofactor>
</comment>